<dbReference type="PANTHER" id="PTHR38690:SF1">
    <property type="entry name" value="PROTEASE"/>
    <property type="match status" value="1"/>
</dbReference>
<keyword evidence="4" id="KW-1185">Reference proteome</keyword>
<accession>A0ABX1N265</accession>
<feature type="transmembrane region" description="Helical" evidence="1">
    <location>
        <begin position="21"/>
        <end position="44"/>
    </location>
</feature>
<dbReference type="RefSeq" id="WP_169197912.1">
    <property type="nucleotide sequence ID" value="NZ_WTVH02000010.1"/>
</dbReference>
<feature type="domain" description="YhdP central" evidence="2">
    <location>
        <begin position="30"/>
        <end position="1278"/>
    </location>
</feature>
<dbReference type="InterPro" id="IPR025263">
    <property type="entry name" value="YhdP_central"/>
</dbReference>
<name>A0ABX1N265_9RHOO</name>
<keyword evidence="1" id="KW-0812">Transmembrane</keyword>
<dbReference type="PANTHER" id="PTHR38690">
    <property type="entry name" value="PROTEASE-RELATED"/>
    <property type="match status" value="1"/>
</dbReference>
<dbReference type="Proteomes" id="UP000601990">
    <property type="component" value="Unassembled WGS sequence"/>
</dbReference>
<evidence type="ECO:0000313" key="3">
    <source>
        <dbReference type="EMBL" id="NMF92607.1"/>
    </source>
</evidence>
<evidence type="ECO:0000259" key="2">
    <source>
        <dbReference type="Pfam" id="PF13116"/>
    </source>
</evidence>
<reference evidence="3" key="1">
    <citation type="submission" date="2019-12" db="EMBL/GenBank/DDBJ databases">
        <title>Comparative genomics gives insights into the taxonomy of the Azoarcus-Aromatoleum group and reveals separate origins of nif in the plant-associated Azoarcus and non-plant-associated Aromatoleum sub-groups.</title>
        <authorList>
            <person name="Lafos M."/>
            <person name="Maluk M."/>
            <person name="Batista M."/>
            <person name="Junghare M."/>
            <person name="Carmona M."/>
            <person name="Faoro H."/>
            <person name="Cruz L.M."/>
            <person name="Battistoni F."/>
            <person name="De Souza E."/>
            <person name="Pedrosa F."/>
            <person name="Chen W.-M."/>
            <person name="Poole P.S."/>
            <person name="Dixon R.A."/>
            <person name="James E.K."/>
        </authorList>
    </citation>
    <scope>NUCLEOTIDE SEQUENCE</scope>
    <source>
        <strain evidence="3">U120</strain>
    </source>
</reference>
<dbReference type="EMBL" id="WTVH01000006">
    <property type="protein sequence ID" value="NMF92607.1"/>
    <property type="molecule type" value="Genomic_DNA"/>
</dbReference>
<dbReference type="InterPro" id="IPR011836">
    <property type="entry name" value="YhdP"/>
</dbReference>
<keyword evidence="1" id="KW-1133">Transmembrane helix</keyword>
<proteinExistence type="predicted"/>
<evidence type="ECO:0000313" key="4">
    <source>
        <dbReference type="Proteomes" id="UP000601990"/>
    </source>
</evidence>
<gene>
    <name evidence="3" type="ORF">GO608_04610</name>
</gene>
<protein>
    <submittedName>
        <fullName evidence="3">TIGR02099 family protein</fullName>
    </submittedName>
</protein>
<organism evidence="3 4">
    <name type="scientific">Aromatoleum buckelii</name>
    <dbReference type="NCBI Taxonomy" id="200254"/>
    <lineage>
        <taxon>Bacteria</taxon>
        <taxon>Pseudomonadati</taxon>
        <taxon>Pseudomonadota</taxon>
        <taxon>Betaproteobacteria</taxon>
        <taxon>Rhodocyclales</taxon>
        <taxon>Rhodocyclaceae</taxon>
        <taxon>Aromatoleum</taxon>
    </lineage>
</organism>
<evidence type="ECO:0000256" key="1">
    <source>
        <dbReference type="SAM" id="Phobius"/>
    </source>
</evidence>
<dbReference type="NCBIfam" id="TIGR02099">
    <property type="entry name" value="YhdP family protein"/>
    <property type="match status" value="1"/>
</dbReference>
<comment type="caution">
    <text evidence="3">The sequence shown here is derived from an EMBL/GenBank/DDBJ whole genome shotgun (WGS) entry which is preliminary data.</text>
</comment>
<dbReference type="Pfam" id="PF13116">
    <property type="entry name" value="YhdP"/>
    <property type="match status" value="1"/>
</dbReference>
<keyword evidence="1" id="KW-0472">Membrane</keyword>
<sequence length="1295" mass="138720">MNAPSVLPAAHAASPATRRRAAWGPVAIGLAVAFFVAALSFLLVRDVLLPRADQYRGHLAALIGDALGLPVSIDALSADVSGLRPRLHLSGVELRDREGRPALRLDTVDATLAWSSLLRGQPHFHRLVLHAPQLALRRDAAGQLFVAGIPVASGGPSGGLSDWLFGQREIVIRDAAVSWHDAQRAAPELRLEHVNFRLAHAGGRYRFGLQATPPAALASTLDLRGDITSAQPAEPATWSGELYLALAQADLGGWRAWIDYPIELAGSGGVRAWLEFTRGQPEAFTANFAADEVATRLAADLPELQLASARGWLSGRRSPAGLSASTRALRIVTDDGLEVEPVDLDFMLREPIDGNADGGQFSANRLDFAVLARLAAHLPFDEAVRERLAAVDPQGRLEALQLAWRGDVARPDSWSLKTRFHELGLRPQGVLPGLAGLSGEIEGDEQRGRFGLVGQDMALDLPAVFPESRLAFSMLRADGGWTRKDGQLEIAIDRASFDNPDAAGSASGWYRPAAEGRGEIDLAAHLTRAESKAVWRYLPKVVNDATRDWLRHALSGGTVPEARLRLRGKLDDFPFRDGASGQFLVTTRVAGASLDYAEGWPAITDIHGEVRFDGPGMRIVAERARIFGATLGRVVAEVPELDAPAGEVMTIDGRAGGPTAEFLRFVSASPVSGRIDGFTDGMRAEGRGTLDLKLVMPLRDIADSTVKGEFRFADNRLWLVDALPPVTEAAGRVRFTEKDLAIPDAHGRLFGEPMQLVADAAKDGGVSFRATGAASIQALRHAQDWPVLAHLSGTLPWQATIDLRAQQTRVVVQSDLSGVASSLPAPMNKSATARWPLHVAFAFPGGAREDIRVSLDGRAELELVRRRSEQGWEIERGGLALFAPLRQADRGVLVVADLDELDVDAWRAVFDGDESTGEQPGTGAVAGQMPPLAGIELQAKRATAFGQSLSGVRLAARTDAGGWKGRIASTEVEGEFDWRERGEGALQARLKRLVVGAADEGDGGGADPLDAYEPPRRLPGLNVVADRFVLRGIDLGRLELQARNRGEVWHLDAFAIANADATLTGSGEWRPGTRPSTTLDFRLEANDIGRFATRMGYEEAVRGGHALLSGKLGWSGAPTRIHYPSLSGAMLVEAGNGQFRKLEPGMGRLLGVLSLQALPRRLTLDFRDVLSEGFAFDRISGSIDVSAGVMRTDDLLIRGPAARILMSGSADVERETQDLKVTVQPTLSESVAIGAAAGLINPVAGVVAYVAQKALSDPIEKLFAFNYAITGSWADPKVEKLAGRSAAANPQPDQE</sequence>